<evidence type="ECO:0000256" key="1">
    <source>
        <dbReference type="ARBA" id="ARBA00022387"/>
    </source>
</evidence>
<dbReference type="SUPFAM" id="SSF50911">
    <property type="entry name" value="Mannose 6-phosphate receptor domain"/>
    <property type="match status" value="1"/>
</dbReference>
<dbReference type="GO" id="GO:0001889">
    <property type="term" value="P:liver development"/>
    <property type="evidence" value="ECO:0007669"/>
    <property type="project" value="TreeGrafter"/>
</dbReference>
<dbReference type="Pfam" id="PF13015">
    <property type="entry name" value="PRKCSH_1"/>
    <property type="match status" value="1"/>
</dbReference>
<dbReference type="InterPro" id="IPR044865">
    <property type="entry name" value="MRH_dom"/>
</dbReference>
<dbReference type="InterPro" id="IPR009011">
    <property type="entry name" value="Man6P_isomerase_rcpt-bd_dom_sf"/>
</dbReference>
<reference evidence="8" key="3">
    <citation type="submission" date="2025-09" db="UniProtKB">
        <authorList>
            <consortium name="Ensembl"/>
        </authorList>
    </citation>
    <scope>IDENTIFICATION</scope>
</reference>
<sequence>MSCQYHQHLLLPLLLSLLTAGVSSVEVQRPRGVSLSNRQFYEEGKPFTCLDNSATIPFDRVNDDYCDCKDGSDEPGTAACPNGSFYCTNAGFRSSFIPSSRINDGICDCCDTTDEYNSGAACQNTCRELGRKEMESLEKMAEIAKEGYRLKQLLIQEAKRGLEEKKKKLQDIQVTKKDLEDKVEALRTVKETAEQPEKEAKERHLKAWEGKFRFRNWCIFFFSLSVSVAELLSHSELNPDSDDSFTEAEAQVIILIYSKLKITDYEIIVCFMLDLLFVCRNLEKEISFDFGPNSEFAYLYSQCYELTTSEYIYRLCPFNRVSQKPKYGGSETNLGTWGKWAGPEDNIYSVMKYEHGTGCWQGPNRSTTVKLTCGKETVVTSTSEPSRCEYLMEFISPAICQEPSSLESYFHEHQEL</sequence>
<evidence type="ECO:0000256" key="3">
    <source>
        <dbReference type="ARBA" id="ARBA00022824"/>
    </source>
</evidence>
<evidence type="ECO:0000256" key="4">
    <source>
        <dbReference type="ARBA" id="ARBA00023157"/>
    </source>
</evidence>
<name>A0A665V0U4_ECHNA</name>
<dbReference type="PANTHER" id="PTHR12630">
    <property type="entry name" value="N-LINKED OLIGOSACCHARIDE PROCESSING"/>
    <property type="match status" value="1"/>
</dbReference>
<keyword evidence="2 6" id="KW-0732">Signal</keyword>
<accession>A0A665V0U4</accession>
<evidence type="ECO:0000313" key="8">
    <source>
        <dbReference type="Ensembl" id="ENSENLP00000024952.1"/>
    </source>
</evidence>
<gene>
    <name evidence="8" type="primary">prkcsh</name>
</gene>
<feature type="chain" id="PRO_5025616320" description="Glucosidase 2 subunit beta" evidence="6">
    <location>
        <begin position="25"/>
        <end position="416"/>
    </location>
</feature>
<keyword evidence="5" id="KW-0175">Coiled coil</keyword>
<evidence type="ECO:0000256" key="6">
    <source>
        <dbReference type="SAM" id="SignalP"/>
    </source>
</evidence>
<reference evidence="8" key="2">
    <citation type="submission" date="2025-08" db="UniProtKB">
        <authorList>
            <consortium name="Ensembl"/>
        </authorList>
    </citation>
    <scope>IDENTIFICATION</scope>
</reference>
<dbReference type="InterPro" id="IPR028146">
    <property type="entry name" value="PRKCSH_N"/>
</dbReference>
<dbReference type="Pfam" id="PF12999">
    <property type="entry name" value="PRKCSH-like"/>
    <property type="match status" value="1"/>
</dbReference>
<feature type="coiled-coil region" evidence="5">
    <location>
        <begin position="155"/>
        <end position="189"/>
    </location>
</feature>
<dbReference type="PROSITE" id="PS51914">
    <property type="entry name" value="MRH"/>
    <property type="match status" value="1"/>
</dbReference>
<organism evidence="8 9">
    <name type="scientific">Echeneis naucrates</name>
    <name type="common">Live sharksucker</name>
    <dbReference type="NCBI Taxonomy" id="173247"/>
    <lineage>
        <taxon>Eukaryota</taxon>
        <taxon>Metazoa</taxon>
        <taxon>Chordata</taxon>
        <taxon>Craniata</taxon>
        <taxon>Vertebrata</taxon>
        <taxon>Euteleostomi</taxon>
        <taxon>Actinopterygii</taxon>
        <taxon>Neopterygii</taxon>
        <taxon>Teleostei</taxon>
        <taxon>Neoteleostei</taxon>
        <taxon>Acanthomorphata</taxon>
        <taxon>Carangaria</taxon>
        <taxon>Carangiformes</taxon>
        <taxon>Echeneidae</taxon>
        <taxon>Echeneis</taxon>
    </lineage>
</organism>
<dbReference type="AlphaFoldDB" id="A0A665V0U4"/>
<dbReference type="Proteomes" id="UP000472264">
    <property type="component" value="Chromosome 8"/>
</dbReference>
<evidence type="ECO:0000313" key="9">
    <source>
        <dbReference type="Proteomes" id="UP000472264"/>
    </source>
</evidence>
<protein>
    <recommendedName>
        <fullName evidence="1">Glucosidase 2 subunit beta</fullName>
    </recommendedName>
</protein>
<proteinExistence type="predicted"/>
<keyword evidence="4" id="KW-1015">Disulfide bond</keyword>
<keyword evidence="9" id="KW-1185">Reference proteome</keyword>
<evidence type="ECO:0000256" key="2">
    <source>
        <dbReference type="ARBA" id="ARBA00022729"/>
    </source>
</evidence>
<reference evidence="8" key="1">
    <citation type="submission" date="2021-04" db="EMBL/GenBank/DDBJ databases">
        <authorList>
            <consortium name="Wellcome Sanger Institute Data Sharing"/>
        </authorList>
    </citation>
    <scope>NUCLEOTIDE SEQUENCE [LARGE SCALE GENOMIC DNA]</scope>
</reference>
<feature type="signal peptide" evidence="6">
    <location>
        <begin position="1"/>
        <end position="24"/>
    </location>
</feature>
<dbReference type="Ensembl" id="ENSENLT00000025752.1">
    <property type="protein sequence ID" value="ENSENLP00000024952.1"/>
    <property type="gene ID" value="ENSENLG00000011196.1"/>
</dbReference>
<dbReference type="Gene3D" id="2.70.130.10">
    <property type="entry name" value="Mannose-6-phosphate receptor binding domain"/>
    <property type="match status" value="1"/>
</dbReference>
<evidence type="ECO:0000256" key="5">
    <source>
        <dbReference type="SAM" id="Coils"/>
    </source>
</evidence>
<keyword evidence="3" id="KW-0256">Endoplasmic reticulum</keyword>
<dbReference type="InterPro" id="IPR036607">
    <property type="entry name" value="PRKCSH"/>
</dbReference>
<feature type="domain" description="MRH" evidence="7">
    <location>
        <begin position="301"/>
        <end position="402"/>
    </location>
</feature>
<evidence type="ECO:0000259" key="7">
    <source>
        <dbReference type="PROSITE" id="PS51914"/>
    </source>
</evidence>
<dbReference type="InterPro" id="IPR039794">
    <property type="entry name" value="Gtb1-like"/>
</dbReference>
<dbReference type="PANTHER" id="PTHR12630:SF20">
    <property type="entry name" value="GLUCOSIDASE 2 SUBUNIT BETA"/>
    <property type="match status" value="1"/>
</dbReference>
<dbReference type="GO" id="GO:0006491">
    <property type="term" value="P:N-glycan processing"/>
    <property type="evidence" value="ECO:0007669"/>
    <property type="project" value="TreeGrafter"/>
</dbReference>
<dbReference type="GO" id="GO:0017177">
    <property type="term" value="C:glucosidase II complex"/>
    <property type="evidence" value="ECO:0007669"/>
    <property type="project" value="TreeGrafter"/>
</dbReference>
<dbReference type="FunFam" id="2.70.130.10:FF:000014">
    <property type="entry name" value="glucosidase 2 subunit beta isoform X1"/>
    <property type="match status" value="1"/>
</dbReference>